<protein>
    <recommendedName>
        <fullName evidence="3">Secreted protein</fullName>
    </recommendedName>
</protein>
<evidence type="ECO:0008006" key="3">
    <source>
        <dbReference type="Google" id="ProtNLM"/>
    </source>
</evidence>
<sequence>MCRSKYLALLRVHAQTCEAQSVTGCGARSPPMSGERCELARPRPRHRPYCHGPRVHLSTLPCLFSGSAPVRWKLEHCGEI</sequence>
<organism evidence="1 2">
    <name type="scientific">Pleurodeles waltl</name>
    <name type="common">Iberian ribbed newt</name>
    <dbReference type="NCBI Taxonomy" id="8319"/>
    <lineage>
        <taxon>Eukaryota</taxon>
        <taxon>Metazoa</taxon>
        <taxon>Chordata</taxon>
        <taxon>Craniata</taxon>
        <taxon>Vertebrata</taxon>
        <taxon>Euteleostomi</taxon>
        <taxon>Amphibia</taxon>
        <taxon>Batrachia</taxon>
        <taxon>Caudata</taxon>
        <taxon>Salamandroidea</taxon>
        <taxon>Salamandridae</taxon>
        <taxon>Pleurodelinae</taxon>
        <taxon>Pleurodeles</taxon>
    </lineage>
</organism>
<proteinExistence type="predicted"/>
<comment type="caution">
    <text evidence="1">The sequence shown here is derived from an EMBL/GenBank/DDBJ whole genome shotgun (WGS) entry which is preliminary data.</text>
</comment>
<reference evidence="1" key="1">
    <citation type="journal article" date="2022" name="bioRxiv">
        <title>Sequencing and chromosome-scale assembly of the giantPleurodeles waltlgenome.</title>
        <authorList>
            <person name="Brown T."/>
            <person name="Elewa A."/>
            <person name="Iarovenko S."/>
            <person name="Subramanian E."/>
            <person name="Araus A.J."/>
            <person name="Petzold A."/>
            <person name="Susuki M."/>
            <person name="Suzuki K.-i.T."/>
            <person name="Hayashi T."/>
            <person name="Toyoda A."/>
            <person name="Oliveira C."/>
            <person name="Osipova E."/>
            <person name="Leigh N.D."/>
            <person name="Simon A."/>
            <person name="Yun M.H."/>
        </authorList>
    </citation>
    <scope>NUCLEOTIDE SEQUENCE</scope>
    <source>
        <strain evidence="1">20211129_DDA</strain>
        <tissue evidence="1">Liver</tissue>
    </source>
</reference>
<name>A0AAV7U742_PLEWA</name>
<evidence type="ECO:0000313" key="2">
    <source>
        <dbReference type="Proteomes" id="UP001066276"/>
    </source>
</evidence>
<keyword evidence="2" id="KW-1185">Reference proteome</keyword>
<dbReference type="Proteomes" id="UP001066276">
    <property type="component" value="Chromosome 3_1"/>
</dbReference>
<gene>
    <name evidence="1" type="ORF">NDU88_001525</name>
</gene>
<dbReference type="EMBL" id="JANPWB010000005">
    <property type="protein sequence ID" value="KAJ1184722.1"/>
    <property type="molecule type" value="Genomic_DNA"/>
</dbReference>
<dbReference type="AlphaFoldDB" id="A0AAV7U742"/>
<evidence type="ECO:0000313" key="1">
    <source>
        <dbReference type="EMBL" id="KAJ1184722.1"/>
    </source>
</evidence>
<accession>A0AAV7U742</accession>